<dbReference type="PANTHER" id="PTHR46068">
    <property type="entry name" value="PROTEIN CBG27172"/>
    <property type="match status" value="1"/>
</dbReference>
<dbReference type="InterPro" id="IPR036397">
    <property type="entry name" value="RNaseH_sf"/>
</dbReference>
<dbReference type="EMBL" id="CP045901">
    <property type="protein sequence ID" value="QQP37639.1"/>
    <property type="molecule type" value="Genomic_DNA"/>
</dbReference>
<dbReference type="GO" id="GO:0003676">
    <property type="term" value="F:nucleic acid binding"/>
    <property type="evidence" value="ECO:0007669"/>
    <property type="project" value="InterPro"/>
</dbReference>
<accession>A0A7T8GTQ8</accession>
<sequence>GHHQEKGKEIEDRRKARDENFISKVESEISRDPSMSIASLARKFDVDRKTMSRCISEDLRCKSYRLQTGQFLSEKMREKRLNKSKKLLNKLKKPKEPNMIWFFSDEKNFCQDQKFNRQNNRWIAMRHQDVPRVMQTKFPATVMVFEVISSEGHVMPPHIFETGLRVTSEIYLTVMKEVVLPWIKKVAKDRPWVWQQDSAPLPCVEE</sequence>
<dbReference type="OrthoDB" id="5850996at2759"/>
<reference evidence="2" key="1">
    <citation type="submission" date="2021-01" db="EMBL/GenBank/DDBJ databases">
        <title>Caligus Genome Assembly.</title>
        <authorList>
            <person name="Gallardo-Escarate C."/>
        </authorList>
    </citation>
    <scope>NUCLEOTIDE SEQUENCE [LARGE SCALE GENOMIC DNA]</scope>
</reference>
<dbReference type="Gene3D" id="3.30.420.10">
    <property type="entry name" value="Ribonuclease H-like superfamily/Ribonuclease H"/>
    <property type="match status" value="1"/>
</dbReference>
<evidence type="ECO:0000313" key="1">
    <source>
        <dbReference type="EMBL" id="QQP37639.1"/>
    </source>
</evidence>
<dbReference type="AlphaFoldDB" id="A0A7T8GTQ8"/>
<dbReference type="PANTHER" id="PTHR46068:SF1">
    <property type="entry name" value="TRANSPOSASE IS30-LIKE HTH DOMAIN-CONTAINING PROTEIN"/>
    <property type="match status" value="1"/>
</dbReference>
<proteinExistence type="predicted"/>
<evidence type="ECO:0008006" key="3">
    <source>
        <dbReference type="Google" id="ProtNLM"/>
    </source>
</evidence>
<dbReference type="Proteomes" id="UP000595437">
    <property type="component" value="Chromosome 12"/>
</dbReference>
<feature type="non-terminal residue" evidence="1">
    <location>
        <position position="1"/>
    </location>
</feature>
<protein>
    <recommendedName>
        <fullName evidence="3">HTH psq-type domain-containing protein</fullName>
    </recommendedName>
</protein>
<gene>
    <name evidence="1" type="ORF">FKW44_017973</name>
</gene>
<evidence type="ECO:0000313" key="2">
    <source>
        <dbReference type="Proteomes" id="UP000595437"/>
    </source>
</evidence>
<feature type="non-terminal residue" evidence="1">
    <location>
        <position position="206"/>
    </location>
</feature>
<keyword evidence="2" id="KW-1185">Reference proteome</keyword>
<name>A0A7T8GTQ8_CALRO</name>
<organism evidence="1 2">
    <name type="scientific">Caligus rogercresseyi</name>
    <name type="common">Sea louse</name>
    <dbReference type="NCBI Taxonomy" id="217165"/>
    <lineage>
        <taxon>Eukaryota</taxon>
        <taxon>Metazoa</taxon>
        <taxon>Ecdysozoa</taxon>
        <taxon>Arthropoda</taxon>
        <taxon>Crustacea</taxon>
        <taxon>Multicrustacea</taxon>
        <taxon>Hexanauplia</taxon>
        <taxon>Copepoda</taxon>
        <taxon>Siphonostomatoida</taxon>
        <taxon>Caligidae</taxon>
        <taxon>Caligus</taxon>
    </lineage>
</organism>